<reference evidence="2 3" key="1">
    <citation type="submission" date="2024-09" db="EMBL/GenBank/DDBJ databases">
        <authorList>
            <person name="Sun Q."/>
            <person name="Mori K."/>
        </authorList>
    </citation>
    <scope>NUCLEOTIDE SEQUENCE [LARGE SCALE GENOMIC DNA]</scope>
    <source>
        <strain evidence="2 3">NCAIM B.02336</strain>
    </source>
</reference>
<gene>
    <name evidence="2" type="ORF">ACFFGG_10025</name>
</gene>
<protein>
    <submittedName>
        <fullName evidence="2">Uncharacterized protein</fullName>
    </submittedName>
</protein>
<name>A0ABV6PSS5_9BURK</name>
<keyword evidence="1" id="KW-0812">Transmembrane</keyword>
<evidence type="ECO:0000313" key="3">
    <source>
        <dbReference type="Proteomes" id="UP001589834"/>
    </source>
</evidence>
<evidence type="ECO:0000313" key="2">
    <source>
        <dbReference type="EMBL" id="MFC0592896.1"/>
    </source>
</evidence>
<keyword evidence="1" id="KW-0472">Membrane</keyword>
<organism evidence="2 3">
    <name type="scientific">Ottowia pentelensis</name>
    <dbReference type="NCBI Taxonomy" id="511108"/>
    <lineage>
        <taxon>Bacteria</taxon>
        <taxon>Pseudomonadati</taxon>
        <taxon>Pseudomonadota</taxon>
        <taxon>Betaproteobacteria</taxon>
        <taxon>Burkholderiales</taxon>
        <taxon>Comamonadaceae</taxon>
        <taxon>Ottowia</taxon>
    </lineage>
</organism>
<accession>A0ABV6PSS5</accession>
<keyword evidence="3" id="KW-1185">Reference proteome</keyword>
<comment type="caution">
    <text evidence="2">The sequence shown here is derived from an EMBL/GenBank/DDBJ whole genome shotgun (WGS) entry which is preliminary data.</text>
</comment>
<proteinExistence type="predicted"/>
<dbReference type="RefSeq" id="WP_293226880.1">
    <property type="nucleotide sequence ID" value="NZ_JBHLTN010000018.1"/>
</dbReference>
<feature type="transmembrane region" description="Helical" evidence="1">
    <location>
        <begin position="83"/>
        <end position="102"/>
    </location>
</feature>
<dbReference type="EMBL" id="JBHLTN010000018">
    <property type="protein sequence ID" value="MFC0592896.1"/>
    <property type="molecule type" value="Genomic_DNA"/>
</dbReference>
<evidence type="ECO:0000256" key="1">
    <source>
        <dbReference type="SAM" id="Phobius"/>
    </source>
</evidence>
<feature type="transmembrane region" description="Helical" evidence="1">
    <location>
        <begin position="43"/>
        <end position="63"/>
    </location>
</feature>
<keyword evidence="1" id="KW-1133">Transmembrane helix</keyword>
<feature type="transmembrane region" description="Helical" evidence="1">
    <location>
        <begin position="6"/>
        <end position="31"/>
    </location>
</feature>
<dbReference type="Proteomes" id="UP001589834">
    <property type="component" value="Unassembled WGS sequence"/>
</dbReference>
<sequence>MYEVWLMLNIVYELALAVWPWLLALAVLWLLLMARARGGRWRASLPGAIALGLAMAVFAFFVTPVWNKSSLAEMKYWVDWANLLGIAAACGVAGAALAWPLLTGMRRRRQA</sequence>